<evidence type="ECO:0000313" key="1">
    <source>
        <dbReference type="EMBL" id="KAK9804538.1"/>
    </source>
</evidence>
<gene>
    <name evidence="1" type="ORF">WJX73_006195</name>
</gene>
<protein>
    <submittedName>
        <fullName evidence="1">Uncharacterized protein</fullName>
    </submittedName>
</protein>
<dbReference type="Proteomes" id="UP001465755">
    <property type="component" value="Unassembled WGS sequence"/>
</dbReference>
<name>A0AAW1P875_9CHLO</name>
<accession>A0AAW1P875</accession>
<reference evidence="1 2" key="1">
    <citation type="journal article" date="2024" name="Nat. Commun.">
        <title>Phylogenomics reveals the evolutionary origins of lichenization in chlorophyte algae.</title>
        <authorList>
            <person name="Puginier C."/>
            <person name="Libourel C."/>
            <person name="Otte J."/>
            <person name="Skaloud P."/>
            <person name="Haon M."/>
            <person name="Grisel S."/>
            <person name="Petersen M."/>
            <person name="Berrin J.G."/>
            <person name="Delaux P.M."/>
            <person name="Dal Grande F."/>
            <person name="Keller J."/>
        </authorList>
    </citation>
    <scope>NUCLEOTIDE SEQUENCE [LARGE SCALE GENOMIC DNA]</scope>
    <source>
        <strain evidence="1 2">SAG 2036</strain>
    </source>
</reference>
<dbReference type="AlphaFoldDB" id="A0AAW1P875"/>
<organism evidence="1 2">
    <name type="scientific">Symbiochloris irregularis</name>
    <dbReference type="NCBI Taxonomy" id="706552"/>
    <lineage>
        <taxon>Eukaryota</taxon>
        <taxon>Viridiplantae</taxon>
        <taxon>Chlorophyta</taxon>
        <taxon>core chlorophytes</taxon>
        <taxon>Trebouxiophyceae</taxon>
        <taxon>Trebouxiales</taxon>
        <taxon>Trebouxiaceae</taxon>
        <taxon>Symbiochloris</taxon>
    </lineage>
</organism>
<dbReference type="EMBL" id="JALJOQ010000050">
    <property type="protein sequence ID" value="KAK9804538.1"/>
    <property type="molecule type" value="Genomic_DNA"/>
</dbReference>
<comment type="caution">
    <text evidence="1">The sequence shown here is derived from an EMBL/GenBank/DDBJ whole genome shotgun (WGS) entry which is preliminary data.</text>
</comment>
<evidence type="ECO:0000313" key="2">
    <source>
        <dbReference type="Proteomes" id="UP001465755"/>
    </source>
</evidence>
<sequence>MHPTRATCTSPHFRVSKVVTEKSALKRRQEEWPVTTVLLVVVGGAPGCLKGQLGQPSPMEALSVLLKAQTVPCDAHVPRLLQVSV</sequence>
<proteinExistence type="predicted"/>
<keyword evidence="2" id="KW-1185">Reference proteome</keyword>